<evidence type="ECO:0000313" key="2">
    <source>
        <dbReference type="EnsemblMetazoa" id="GPAI012522-PA"/>
    </source>
</evidence>
<keyword evidence="3" id="KW-1185">Reference proteome</keyword>
<dbReference type="EnsemblMetazoa" id="GPAI012522-RA">
    <property type="protein sequence ID" value="GPAI012522-PA"/>
    <property type="gene ID" value="GPAI012522"/>
</dbReference>
<dbReference type="VEuPathDB" id="VectorBase:GPAI012522"/>
<sequence>MIRFVTCLSIDRCGRIRNAAKSENCNNLAPEVTPKNLDSHKKAIHPRSPKAVGLSGTVSSVSSSNCIPAATLNSVHSVTMPHTQTPPA</sequence>
<evidence type="ECO:0000313" key="3">
    <source>
        <dbReference type="Proteomes" id="UP000092445"/>
    </source>
</evidence>
<dbReference type="STRING" id="7398.A0A1A9ZEW3"/>
<reference evidence="2" key="2">
    <citation type="submission" date="2020-05" db="UniProtKB">
        <authorList>
            <consortium name="EnsemblMetazoa"/>
        </authorList>
    </citation>
    <scope>IDENTIFICATION</scope>
    <source>
        <strain evidence="2">IAEA</strain>
    </source>
</reference>
<feature type="region of interest" description="Disordered" evidence="1">
    <location>
        <begin position="36"/>
        <end position="56"/>
    </location>
</feature>
<protein>
    <submittedName>
        <fullName evidence="2">Uncharacterized protein</fullName>
    </submittedName>
</protein>
<proteinExistence type="predicted"/>
<evidence type="ECO:0000256" key="1">
    <source>
        <dbReference type="SAM" id="MobiDB-lite"/>
    </source>
</evidence>
<dbReference type="AlphaFoldDB" id="A0A1A9ZEW3"/>
<reference evidence="3" key="1">
    <citation type="submission" date="2014-03" db="EMBL/GenBank/DDBJ databases">
        <authorList>
            <person name="Aksoy S."/>
            <person name="Warren W."/>
            <person name="Wilson R.K."/>
        </authorList>
    </citation>
    <scope>NUCLEOTIDE SEQUENCE [LARGE SCALE GENOMIC DNA]</scope>
    <source>
        <strain evidence="3">IAEA</strain>
    </source>
</reference>
<dbReference type="Proteomes" id="UP000092445">
    <property type="component" value="Unassembled WGS sequence"/>
</dbReference>
<accession>A0A1A9ZEW3</accession>
<organism evidence="2 3">
    <name type="scientific">Glossina pallidipes</name>
    <name type="common">Tsetse fly</name>
    <dbReference type="NCBI Taxonomy" id="7398"/>
    <lineage>
        <taxon>Eukaryota</taxon>
        <taxon>Metazoa</taxon>
        <taxon>Ecdysozoa</taxon>
        <taxon>Arthropoda</taxon>
        <taxon>Hexapoda</taxon>
        <taxon>Insecta</taxon>
        <taxon>Pterygota</taxon>
        <taxon>Neoptera</taxon>
        <taxon>Endopterygota</taxon>
        <taxon>Diptera</taxon>
        <taxon>Brachycera</taxon>
        <taxon>Muscomorpha</taxon>
        <taxon>Hippoboscoidea</taxon>
        <taxon>Glossinidae</taxon>
        <taxon>Glossina</taxon>
    </lineage>
</organism>
<name>A0A1A9ZEW3_GLOPL</name>